<keyword evidence="4 7" id="KW-0547">Nucleotide-binding</keyword>
<dbReference type="FunFam" id="1.10.510.10:FF:000021">
    <property type="entry name" value="Serine/threonine protein kinase"/>
    <property type="match status" value="1"/>
</dbReference>
<feature type="binding site" evidence="7">
    <location>
        <position position="45"/>
    </location>
    <ligand>
        <name>ATP</name>
        <dbReference type="ChEBI" id="CHEBI:30616"/>
    </ligand>
</feature>
<dbReference type="InterPro" id="IPR032710">
    <property type="entry name" value="NTF2-like_dom_sf"/>
</dbReference>
<keyword evidence="9" id="KW-0812">Transmembrane</keyword>
<proteinExistence type="predicted"/>
<keyword evidence="9" id="KW-0472">Membrane</keyword>
<gene>
    <name evidence="11" type="ORF">KTT_20610</name>
</gene>
<organism evidence="11 12">
    <name type="scientific">Tengunoibacter tsumagoiensis</name>
    <dbReference type="NCBI Taxonomy" id="2014871"/>
    <lineage>
        <taxon>Bacteria</taxon>
        <taxon>Bacillati</taxon>
        <taxon>Chloroflexota</taxon>
        <taxon>Ktedonobacteria</taxon>
        <taxon>Ktedonobacterales</taxon>
        <taxon>Dictyobacteraceae</taxon>
        <taxon>Tengunoibacter</taxon>
    </lineage>
</organism>
<dbReference type="Proteomes" id="UP000287352">
    <property type="component" value="Unassembled WGS sequence"/>
</dbReference>
<dbReference type="OrthoDB" id="143142at2"/>
<keyword evidence="9" id="KW-1133">Transmembrane helix</keyword>
<dbReference type="EC" id="2.7.11.1" evidence="1"/>
<evidence type="ECO:0000256" key="4">
    <source>
        <dbReference type="ARBA" id="ARBA00022741"/>
    </source>
</evidence>
<dbReference type="InterPro" id="IPR008271">
    <property type="entry name" value="Ser/Thr_kinase_AS"/>
</dbReference>
<evidence type="ECO:0000256" key="5">
    <source>
        <dbReference type="ARBA" id="ARBA00022777"/>
    </source>
</evidence>
<evidence type="ECO:0000256" key="7">
    <source>
        <dbReference type="PROSITE-ProRule" id="PRU10141"/>
    </source>
</evidence>
<evidence type="ECO:0000256" key="3">
    <source>
        <dbReference type="ARBA" id="ARBA00022679"/>
    </source>
</evidence>
<sequence>MPVNSSELVGMVLGTCTLEMLIGRGGMSCVYLARQHFPERYVAVKILLPHLLTQDLDRASFLARFQHEANIIARLEHVNIVPIFTYGQQDQLAYLIMPYIPGGTLAQMLEQQKKLSIQQTLIYIEQAAAALDYAHSQGVIHRDLKPSNFLLYPDGRLVLADFGIARLIQHHEPLSHTLTPAGMLLGTPLYMAPEIIYGKPADQRSDIYALGIILFQMLSGELPFQGENTFALLSQQVQQPIPSLHRLNPLFSNDVDIVLQKATAKEREERYPSAGALVQALKHALSWSCQITLFENTGRILETPSIPYTPPHSTFPLADNPLTPASSRETPQKSSATPFSMWLLCGLLLIVMLAIFLGLHGSSDTPLSLVAVPSTPAETEQAKKVVQRYYKNLNQKDYQAAFELLSPQFQQSIHGLAHFTKGYQDIRQQTLTFKESQLQANGTIVVVVSLSVEAANKQRNIYLWRGILRKQPDTWKITQAHLCQLAGRASAFPRCSPTNQAKWGTT</sequence>
<evidence type="ECO:0000256" key="8">
    <source>
        <dbReference type="SAM" id="MobiDB-lite"/>
    </source>
</evidence>
<dbReference type="AlphaFoldDB" id="A0A401ZZH2"/>
<protein>
    <recommendedName>
        <fullName evidence="1">non-specific serine/threonine protein kinase</fullName>
        <ecNumber evidence="1">2.7.11.1</ecNumber>
    </recommendedName>
</protein>
<dbReference type="GO" id="GO:0004674">
    <property type="term" value="F:protein serine/threonine kinase activity"/>
    <property type="evidence" value="ECO:0007669"/>
    <property type="project" value="UniProtKB-KW"/>
</dbReference>
<dbReference type="RefSeq" id="WP_126579840.1">
    <property type="nucleotide sequence ID" value="NZ_BIFR01000001.1"/>
</dbReference>
<dbReference type="PANTHER" id="PTHR43289:SF6">
    <property type="entry name" value="SERINE_THREONINE-PROTEIN KINASE NEKL-3"/>
    <property type="match status" value="1"/>
</dbReference>
<dbReference type="InterPro" id="IPR011009">
    <property type="entry name" value="Kinase-like_dom_sf"/>
</dbReference>
<evidence type="ECO:0000313" key="11">
    <source>
        <dbReference type="EMBL" id="GCE12202.1"/>
    </source>
</evidence>
<feature type="transmembrane region" description="Helical" evidence="9">
    <location>
        <begin position="339"/>
        <end position="359"/>
    </location>
</feature>
<evidence type="ECO:0000256" key="6">
    <source>
        <dbReference type="ARBA" id="ARBA00022840"/>
    </source>
</evidence>
<feature type="domain" description="Protein kinase" evidence="10">
    <location>
        <begin position="16"/>
        <end position="286"/>
    </location>
</feature>
<dbReference type="InterPro" id="IPR000719">
    <property type="entry name" value="Prot_kinase_dom"/>
</dbReference>
<dbReference type="SMART" id="SM00220">
    <property type="entry name" value="S_TKc"/>
    <property type="match status" value="1"/>
</dbReference>
<dbReference type="CDD" id="cd14014">
    <property type="entry name" value="STKc_PknB_like"/>
    <property type="match status" value="1"/>
</dbReference>
<dbReference type="PROSITE" id="PS00107">
    <property type="entry name" value="PROTEIN_KINASE_ATP"/>
    <property type="match status" value="1"/>
</dbReference>
<dbReference type="GO" id="GO:0005524">
    <property type="term" value="F:ATP binding"/>
    <property type="evidence" value="ECO:0007669"/>
    <property type="project" value="UniProtKB-UniRule"/>
</dbReference>
<comment type="caution">
    <text evidence="11">The sequence shown here is derived from an EMBL/GenBank/DDBJ whole genome shotgun (WGS) entry which is preliminary data.</text>
</comment>
<evidence type="ECO:0000256" key="9">
    <source>
        <dbReference type="SAM" id="Phobius"/>
    </source>
</evidence>
<dbReference type="PROSITE" id="PS50011">
    <property type="entry name" value="PROTEIN_KINASE_DOM"/>
    <property type="match status" value="1"/>
</dbReference>
<evidence type="ECO:0000256" key="1">
    <source>
        <dbReference type="ARBA" id="ARBA00012513"/>
    </source>
</evidence>
<evidence type="ECO:0000256" key="2">
    <source>
        <dbReference type="ARBA" id="ARBA00022527"/>
    </source>
</evidence>
<evidence type="ECO:0000313" key="12">
    <source>
        <dbReference type="Proteomes" id="UP000287352"/>
    </source>
</evidence>
<dbReference type="Pfam" id="PF16156">
    <property type="entry name" value="DUF4864"/>
    <property type="match status" value="1"/>
</dbReference>
<feature type="compositionally biased region" description="Polar residues" evidence="8">
    <location>
        <begin position="323"/>
        <end position="334"/>
    </location>
</feature>
<feature type="region of interest" description="Disordered" evidence="8">
    <location>
        <begin position="312"/>
        <end position="334"/>
    </location>
</feature>
<dbReference type="PANTHER" id="PTHR43289">
    <property type="entry name" value="MITOGEN-ACTIVATED PROTEIN KINASE KINASE KINASE 20-RELATED"/>
    <property type="match status" value="1"/>
</dbReference>
<name>A0A401ZZH2_9CHLR</name>
<accession>A0A401ZZH2</accession>
<reference evidence="12" key="1">
    <citation type="submission" date="2018-12" db="EMBL/GenBank/DDBJ databases">
        <title>Tengunoibacter tsumagoiensis gen. nov., sp. nov., Dictyobacter kobayashii sp. nov., D. alpinus sp. nov., and D. joshuensis sp. nov. and description of Dictyobacteraceae fam. nov. within the order Ktedonobacterales isolated from Tengu-no-mugimeshi.</title>
        <authorList>
            <person name="Wang C.M."/>
            <person name="Zheng Y."/>
            <person name="Sakai Y."/>
            <person name="Toyoda A."/>
            <person name="Minakuchi Y."/>
            <person name="Abe K."/>
            <person name="Yokota A."/>
            <person name="Yabe S."/>
        </authorList>
    </citation>
    <scope>NUCLEOTIDE SEQUENCE [LARGE SCALE GENOMIC DNA]</scope>
    <source>
        <strain evidence="12">Uno3</strain>
    </source>
</reference>
<dbReference type="Gene3D" id="3.10.450.50">
    <property type="match status" value="1"/>
</dbReference>
<keyword evidence="5" id="KW-0418">Kinase</keyword>
<dbReference type="Gene3D" id="3.30.200.20">
    <property type="entry name" value="Phosphorylase Kinase, domain 1"/>
    <property type="match status" value="1"/>
</dbReference>
<dbReference type="InterPro" id="IPR032347">
    <property type="entry name" value="DUF4864"/>
</dbReference>
<keyword evidence="12" id="KW-1185">Reference proteome</keyword>
<dbReference type="SUPFAM" id="SSF56112">
    <property type="entry name" value="Protein kinase-like (PK-like)"/>
    <property type="match status" value="1"/>
</dbReference>
<keyword evidence="6 7" id="KW-0067">ATP-binding</keyword>
<dbReference type="InterPro" id="IPR017441">
    <property type="entry name" value="Protein_kinase_ATP_BS"/>
</dbReference>
<dbReference type="PROSITE" id="PS00108">
    <property type="entry name" value="PROTEIN_KINASE_ST"/>
    <property type="match status" value="1"/>
</dbReference>
<dbReference type="SUPFAM" id="SSF54427">
    <property type="entry name" value="NTF2-like"/>
    <property type="match status" value="1"/>
</dbReference>
<dbReference type="Pfam" id="PF00069">
    <property type="entry name" value="Pkinase"/>
    <property type="match status" value="1"/>
</dbReference>
<keyword evidence="2" id="KW-0723">Serine/threonine-protein kinase</keyword>
<keyword evidence="3" id="KW-0808">Transferase</keyword>
<dbReference type="Gene3D" id="1.10.510.10">
    <property type="entry name" value="Transferase(Phosphotransferase) domain 1"/>
    <property type="match status" value="1"/>
</dbReference>
<evidence type="ECO:0000259" key="10">
    <source>
        <dbReference type="PROSITE" id="PS50011"/>
    </source>
</evidence>
<dbReference type="EMBL" id="BIFR01000001">
    <property type="protein sequence ID" value="GCE12202.1"/>
    <property type="molecule type" value="Genomic_DNA"/>
</dbReference>